<keyword evidence="1" id="KW-0812">Transmembrane</keyword>
<organism evidence="2">
    <name type="scientific">Solanum chacoense</name>
    <name type="common">Chaco potato</name>
    <dbReference type="NCBI Taxonomy" id="4108"/>
    <lineage>
        <taxon>Eukaryota</taxon>
        <taxon>Viridiplantae</taxon>
        <taxon>Streptophyta</taxon>
        <taxon>Embryophyta</taxon>
        <taxon>Tracheophyta</taxon>
        <taxon>Spermatophyta</taxon>
        <taxon>Magnoliopsida</taxon>
        <taxon>eudicotyledons</taxon>
        <taxon>Gunneridae</taxon>
        <taxon>Pentapetalae</taxon>
        <taxon>asterids</taxon>
        <taxon>lamiids</taxon>
        <taxon>Solanales</taxon>
        <taxon>Solanaceae</taxon>
        <taxon>Solanoideae</taxon>
        <taxon>Solaneae</taxon>
        <taxon>Solanum</taxon>
    </lineage>
</organism>
<accession>A0A0V0HVU3</accession>
<protein>
    <submittedName>
        <fullName evidence="2">Putative ovule protein</fullName>
    </submittedName>
</protein>
<evidence type="ECO:0000256" key="1">
    <source>
        <dbReference type="SAM" id="Phobius"/>
    </source>
</evidence>
<dbReference type="AlphaFoldDB" id="A0A0V0HVU3"/>
<keyword evidence="1" id="KW-1133">Transmembrane helix</keyword>
<dbReference type="EMBL" id="GEDG01014336">
    <property type="protein sequence ID" value="JAP24482.1"/>
    <property type="molecule type" value="Transcribed_RNA"/>
</dbReference>
<reference evidence="2" key="1">
    <citation type="submission" date="2015-12" db="EMBL/GenBank/DDBJ databases">
        <title>Gene expression during late stages of embryo sac development: a critical building block for successful pollen-pistil interactions.</title>
        <authorList>
            <person name="Liu Y."/>
            <person name="Joly V."/>
            <person name="Sabar M."/>
            <person name="Matton D.P."/>
        </authorList>
    </citation>
    <scope>NUCLEOTIDE SEQUENCE</scope>
</reference>
<sequence length="78" mass="9040">MTCGSRLDNNLSYILYIRLSLLYHHLLLILCYHFKARLSTTTRGTPFGFTSAINEYLEICGLKQTLFNFVVINHVIKD</sequence>
<evidence type="ECO:0000313" key="2">
    <source>
        <dbReference type="EMBL" id="JAP24482.1"/>
    </source>
</evidence>
<proteinExistence type="predicted"/>
<keyword evidence="1" id="KW-0472">Membrane</keyword>
<name>A0A0V0HVU3_SOLCH</name>
<feature type="transmembrane region" description="Helical" evidence="1">
    <location>
        <begin position="13"/>
        <end position="34"/>
    </location>
</feature>